<accession>A0ABV9D526</accession>
<dbReference type="EMBL" id="JBHSGF010000001">
    <property type="protein sequence ID" value="MFC4553855.1"/>
    <property type="molecule type" value="Genomic_DNA"/>
</dbReference>
<dbReference type="Proteomes" id="UP001595955">
    <property type="component" value="Unassembled WGS sequence"/>
</dbReference>
<gene>
    <name evidence="1" type="ORF">ACFO3F_01220</name>
</gene>
<evidence type="ECO:0000313" key="1">
    <source>
        <dbReference type="EMBL" id="MFC4553855.1"/>
    </source>
</evidence>
<sequence>MTGWDRAALAGGAVLLALAGGMSTHALWTSGDGTVPGAVTAGDFDVALDGGATWTDISPDVTPRAVDPDRFRAMPGDVVVMRQDIVTTLVGENAAAELTVRWGERAAQVPDDVTATYRVLDAAGAQVTAPAAVGQSVTVPVPAAGEKAWTVSLVLAVAPGAPAYAAAAPPAGVPLADLGDLVLQLDQVRAGGRFSS</sequence>
<dbReference type="RefSeq" id="WP_122823088.1">
    <property type="nucleotide sequence ID" value="NZ_CP033325.1"/>
</dbReference>
<proteinExistence type="predicted"/>
<name>A0ABV9D526_9MICO</name>
<keyword evidence="2" id="KW-1185">Reference proteome</keyword>
<reference evidence="2" key="1">
    <citation type="journal article" date="2019" name="Int. J. Syst. Evol. Microbiol.">
        <title>The Global Catalogue of Microorganisms (GCM) 10K type strain sequencing project: providing services to taxonomists for standard genome sequencing and annotation.</title>
        <authorList>
            <consortium name="The Broad Institute Genomics Platform"/>
            <consortium name="The Broad Institute Genome Sequencing Center for Infectious Disease"/>
            <person name="Wu L."/>
            <person name="Ma J."/>
        </authorList>
    </citation>
    <scope>NUCLEOTIDE SEQUENCE [LARGE SCALE GENOMIC DNA]</scope>
    <source>
        <strain evidence="2">JCM 3369</strain>
    </source>
</reference>
<protein>
    <submittedName>
        <fullName evidence="1">Alternate-type signal peptide domain-containing protein</fullName>
    </submittedName>
</protein>
<organism evidence="1 2">
    <name type="scientific">Georgenia faecalis</name>
    <dbReference type="NCBI Taxonomy" id="2483799"/>
    <lineage>
        <taxon>Bacteria</taxon>
        <taxon>Bacillati</taxon>
        <taxon>Actinomycetota</taxon>
        <taxon>Actinomycetes</taxon>
        <taxon>Micrococcales</taxon>
        <taxon>Bogoriellaceae</taxon>
        <taxon>Georgenia</taxon>
    </lineage>
</organism>
<comment type="caution">
    <text evidence="1">The sequence shown here is derived from an EMBL/GenBank/DDBJ whole genome shotgun (WGS) entry which is preliminary data.</text>
</comment>
<dbReference type="NCBIfam" id="TIGR04089">
    <property type="entry name" value="exp_by_SipW_III"/>
    <property type="match status" value="1"/>
</dbReference>
<dbReference type="InterPro" id="IPR024006">
    <property type="entry name" value="Alt_signal_exp_actinobact"/>
</dbReference>
<evidence type="ECO:0000313" key="2">
    <source>
        <dbReference type="Proteomes" id="UP001595955"/>
    </source>
</evidence>